<evidence type="ECO:0000313" key="10">
    <source>
        <dbReference type="EMBL" id="ELT90013.1"/>
    </source>
</evidence>
<reference evidence="10 12" key="2">
    <citation type="journal article" date="2013" name="Nature">
        <title>Insights into bilaterian evolution from three spiralian genomes.</title>
        <authorList>
            <person name="Simakov O."/>
            <person name="Marletaz F."/>
            <person name="Cho S.J."/>
            <person name="Edsinger-Gonzales E."/>
            <person name="Havlak P."/>
            <person name="Hellsten U."/>
            <person name="Kuo D.H."/>
            <person name="Larsson T."/>
            <person name="Lv J."/>
            <person name="Arendt D."/>
            <person name="Savage R."/>
            <person name="Osoegawa K."/>
            <person name="de Jong P."/>
            <person name="Grimwood J."/>
            <person name="Chapman J.A."/>
            <person name="Shapiro H."/>
            <person name="Aerts A."/>
            <person name="Otillar R.P."/>
            <person name="Terry A.Y."/>
            <person name="Boore J.L."/>
            <person name="Grigoriev I.V."/>
            <person name="Lindberg D.R."/>
            <person name="Seaver E.C."/>
            <person name="Weisblat D.A."/>
            <person name="Putnam N.H."/>
            <person name="Rokhsar D.S."/>
        </authorList>
    </citation>
    <scope>NUCLEOTIDE SEQUENCE</scope>
    <source>
        <strain evidence="10 12">I ESC-2004</strain>
    </source>
</reference>
<dbReference type="InterPro" id="IPR008677">
    <property type="entry name" value="MRVI1"/>
</dbReference>
<feature type="compositionally biased region" description="Basic and acidic residues" evidence="9">
    <location>
        <begin position="560"/>
        <end position="622"/>
    </location>
</feature>
<evidence type="ECO:0000256" key="8">
    <source>
        <dbReference type="SAM" id="Coils"/>
    </source>
</evidence>
<keyword evidence="5" id="KW-1133">Transmembrane helix</keyword>
<dbReference type="AlphaFoldDB" id="R7T996"/>
<dbReference type="STRING" id="283909.R7T996"/>
<feature type="coiled-coil region" evidence="8">
    <location>
        <begin position="129"/>
        <end position="156"/>
    </location>
</feature>
<keyword evidence="6 8" id="KW-0175">Coiled coil</keyword>
<sequence>MSLFHKIMLSAKKQKSLDQLSEQEIEDKFASLYLAFKTDRLTLDKRIDRHQRSRDIIEHNIDNEMQALKETLQSLGHICTDAQTRDVYIKIQHHIEVLETTTSRVSSRAEVYGAVQQELRISKAVDVMVQHVENLKRMYEKDHQELEETKKLLQENRVLGDHGGRSMSSLSVGGATSKSLKGFAQRLTIGRMMNWGGAKKTVRSVRTVAVNDKSLRQLQPKSDAATSAILGVFPLMLRMMKWSRGWKERAIESKPEEGKDEVAKGEEKDEEKEADKSDDQSNKNEKGEEEIEEIEEKGEMEEAKEEGSAGKAALNSTEPITVEGKSRCVTTKNTCDIRIQRYRYTNSSIFTQCSISVFPFGMTCPPFTAVLLLLVPYLCTLIVLSQRSSIVEDNCSGDIASLVHHQPRLAAGRRRASLAVVSGGNRVQTVLQTSSTSSSSLDLDARTRFQSLVQSAGSLIRRSSLAVSSSVSSNQPKKPFSPQRSPLLASFPSNSSTSSVQEEEEEEEQNDSSEGRPRLLSLSVVERLRKTYEETIANPEPPSDSEKEDDTPPPSARPLPTEDTKEEEHPEFPCPPPKEEPGITWNEAKEDTHMKGIEEVEEKQKVEQEPDGEKPKDVEPVIRKRRKKISSTITQQEKIDDQDDTDHVNR</sequence>
<name>R7T996_CAPTE</name>
<evidence type="ECO:0000256" key="6">
    <source>
        <dbReference type="ARBA" id="ARBA00023054"/>
    </source>
</evidence>
<keyword evidence="3" id="KW-0963">Cytoplasm</keyword>
<feature type="region of interest" description="Disordered" evidence="9">
    <location>
        <begin position="467"/>
        <end position="521"/>
    </location>
</feature>
<dbReference type="GO" id="GO:0016020">
    <property type="term" value="C:membrane"/>
    <property type="evidence" value="ECO:0007669"/>
    <property type="project" value="UniProtKB-SubCell"/>
</dbReference>
<dbReference type="PANTHER" id="PTHR15352">
    <property type="entry name" value="LYMPHOID-RESTRICTED MEMBRANE PROTEIN, JAW1"/>
    <property type="match status" value="1"/>
</dbReference>
<feature type="compositionally biased region" description="Acidic residues" evidence="9">
    <location>
        <begin position="501"/>
        <end position="511"/>
    </location>
</feature>
<reference evidence="11" key="3">
    <citation type="submission" date="2015-06" db="UniProtKB">
        <authorList>
            <consortium name="EnsemblMetazoa"/>
        </authorList>
    </citation>
    <scope>IDENTIFICATION</scope>
</reference>
<protein>
    <submittedName>
        <fullName evidence="10 11">Uncharacterized protein</fullName>
    </submittedName>
</protein>
<evidence type="ECO:0000313" key="11">
    <source>
        <dbReference type="EnsemblMetazoa" id="CapteP225487"/>
    </source>
</evidence>
<feature type="compositionally biased region" description="Acidic residues" evidence="9">
    <location>
        <begin position="287"/>
        <end position="304"/>
    </location>
</feature>
<accession>R7T996</accession>
<evidence type="ECO:0000256" key="5">
    <source>
        <dbReference type="ARBA" id="ARBA00022989"/>
    </source>
</evidence>
<organism evidence="10">
    <name type="scientific">Capitella teleta</name>
    <name type="common">Polychaete worm</name>
    <dbReference type="NCBI Taxonomy" id="283909"/>
    <lineage>
        <taxon>Eukaryota</taxon>
        <taxon>Metazoa</taxon>
        <taxon>Spiralia</taxon>
        <taxon>Lophotrochozoa</taxon>
        <taxon>Annelida</taxon>
        <taxon>Polychaeta</taxon>
        <taxon>Sedentaria</taxon>
        <taxon>Scolecida</taxon>
        <taxon>Capitellidae</taxon>
        <taxon>Capitella</taxon>
    </lineage>
</organism>
<evidence type="ECO:0000256" key="9">
    <source>
        <dbReference type="SAM" id="MobiDB-lite"/>
    </source>
</evidence>
<comment type="subcellular location">
    <subcellularLocation>
        <location evidence="2">Cytoplasm</location>
    </subcellularLocation>
    <subcellularLocation>
        <location evidence="1">Membrane</location>
        <topology evidence="1">Single-pass membrane protein</topology>
    </subcellularLocation>
</comment>
<evidence type="ECO:0000256" key="1">
    <source>
        <dbReference type="ARBA" id="ARBA00004167"/>
    </source>
</evidence>
<reference evidence="12" key="1">
    <citation type="submission" date="2012-12" db="EMBL/GenBank/DDBJ databases">
        <authorList>
            <person name="Hellsten U."/>
            <person name="Grimwood J."/>
            <person name="Chapman J.A."/>
            <person name="Shapiro H."/>
            <person name="Aerts A."/>
            <person name="Otillar R.P."/>
            <person name="Terry A.Y."/>
            <person name="Boore J.L."/>
            <person name="Simakov O."/>
            <person name="Marletaz F."/>
            <person name="Cho S.-J."/>
            <person name="Edsinger-Gonzales E."/>
            <person name="Havlak P."/>
            <person name="Kuo D.-H."/>
            <person name="Larsson T."/>
            <person name="Lv J."/>
            <person name="Arendt D."/>
            <person name="Savage R."/>
            <person name="Osoegawa K."/>
            <person name="de Jong P."/>
            <person name="Lindberg D.R."/>
            <person name="Seaver E.C."/>
            <person name="Weisblat D.A."/>
            <person name="Putnam N.H."/>
            <person name="Grigoriev I.V."/>
            <person name="Rokhsar D.S."/>
        </authorList>
    </citation>
    <scope>NUCLEOTIDE SEQUENCE</scope>
    <source>
        <strain evidence="12">I ESC-2004</strain>
    </source>
</reference>
<keyword evidence="12" id="KW-1185">Reference proteome</keyword>
<feature type="compositionally biased region" description="Basic and acidic residues" evidence="9">
    <location>
        <begin position="248"/>
        <end position="286"/>
    </location>
</feature>
<evidence type="ECO:0000313" key="12">
    <source>
        <dbReference type="Proteomes" id="UP000014760"/>
    </source>
</evidence>
<dbReference type="OrthoDB" id="10062605at2759"/>
<feature type="region of interest" description="Disordered" evidence="9">
    <location>
        <begin position="533"/>
        <end position="650"/>
    </location>
</feature>
<feature type="region of interest" description="Disordered" evidence="9">
    <location>
        <begin position="248"/>
        <end position="316"/>
    </location>
</feature>
<dbReference type="Proteomes" id="UP000014760">
    <property type="component" value="Unassembled WGS sequence"/>
</dbReference>
<keyword evidence="7" id="KW-0472">Membrane</keyword>
<dbReference type="HOGENOM" id="CLU_421662_0_0_1"/>
<keyword evidence="4" id="KW-0812">Transmembrane</keyword>
<evidence type="ECO:0000256" key="3">
    <source>
        <dbReference type="ARBA" id="ARBA00022490"/>
    </source>
</evidence>
<dbReference type="Pfam" id="PF05781">
    <property type="entry name" value="MRVI1"/>
    <property type="match status" value="1"/>
</dbReference>
<gene>
    <name evidence="10" type="ORF">CAPTEDRAFT_225487</name>
</gene>
<proteinExistence type="predicted"/>
<dbReference type="GO" id="GO:0005737">
    <property type="term" value="C:cytoplasm"/>
    <property type="evidence" value="ECO:0007669"/>
    <property type="project" value="UniProtKB-SubCell"/>
</dbReference>
<dbReference type="EMBL" id="AMQN01003141">
    <property type="status" value="NOT_ANNOTATED_CDS"/>
    <property type="molecule type" value="Genomic_DNA"/>
</dbReference>
<dbReference type="EMBL" id="KB311062">
    <property type="protein sequence ID" value="ELT90013.1"/>
    <property type="molecule type" value="Genomic_DNA"/>
</dbReference>
<evidence type="ECO:0000256" key="2">
    <source>
        <dbReference type="ARBA" id="ARBA00004496"/>
    </source>
</evidence>
<evidence type="ECO:0000256" key="7">
    <source>
        <dbReference type="ARBA" id="ARBA00023136"/>
    </source>
</evidence>
<dbReference type="EnsemblMetazoa" id="CapteT225487">
    <property type="protein sequence ID" value="CapteP225487"/>
    <property type="gene ID" value="CapteG225487"/>
</dbReference>
<dbReference type="PANTHER" id="PTHR15352:SF1">
    <property type="entry name" value="KASH5-LIKE COILED-COIL DOMAIN-CONTAINING PROTEIN"/>
    <property type="match status" value="1"/>
</dbReference>
<evidence type="ECO:0000256" key="4">
    <source>
        <dbReference type="ARBA" id="ARBA00022692"/>
    </source>
</evidence>